<sequence length="190" mass="21557">MNDFEKFAFDEICTVLGNVDTRVDPDIYALSFFVFEIDDDPRYPVLQVGYNTLAQANACASSASSAEEAKWNFAFWLQNELKFIGEPGTQAGMLLEDHLKARGLWYSDEEEAADFEQCMQMADRITACFVEACVRIVQALHASGVIERKFSKPIPILVHELEYYEEIAMQTQRANPSGLAKEFENWIASM</sequence>
<reference evidence="1 2" key="1">
    <citation type="submission" date="2019-11" db="EMBL/GenBank/DDBJ databases">
        <title>Type strains purchased from KCTC, JCM and DSMZ.</title>
        <authorList>
            <person name="Lu H."/>
        </authorList>
    </citation>
    <scope>NUCLEOTIDE SEQUENCE [LARGE SCALE GENOMIC DNA]</scope>
    <source>
        <strain evidence="1 2">JCM 31587</strain>
    </source>
</reference>
<gene>
    <name evidence="1" type="ORF">GM658_18135</name>
</gene>
<dbReference type="AlphaFoldDB" id="A0A6L6QK39"/>
<evidence type="ECO:0000313" key="1">
    <source>
        <dbReference type="EMBL" id="MTW12531.1"/>
    </source>
</evidence>
<keyword evidence="2" id="KW-1185">Reference proteome</keyword>
<proteinExistence type="predicted"/>
<protein>
    <recommendedName>
        <fullName evidence="3">DUF4303 domain-containing protein</fullName>
    </recommendedName>
</protein>
<accession>A0A6L6QK39</accession>
<evidence type="ECO:0008006" key="3">
    <source>
        <dbReference type="Google" id="ProtNLM"/>
    </source>
</evidence>
<organism evidence="1 2">
    <name type="scientific">Massilia eburnea</name>
    <dbReference type="NCBI Taxonomy" id="1776165"/>
    <lineage>
        <taxon>Bacteria</taxon>
        <taxon>Pseudomonadati</taxon>
        <taxon>Pseudomonadota</taxon>
        <taxon>Betaproteobacteria</taxon>
        <taxon>Burkholderiales</taxon>
        <taxon>Oxalobacteraceae</taxon>
        <taxon>Telluria group</taxon>
        <taxon>Massilia</taxon>
    </lineage>
</organism>
<comment type="caution">
    <text evidence="1">The sequence shown here is derived from an EMBL/GenBank/DDBJ whole genome shotgun (WGS) entry which is preliminary data.</text>
</comment>
<evidence type="ECO:0000313" key="2">
    <source>
        <dbReference type="Proteomes" id="UP000472320"/>
    </source>
</evidence>
<dbReference type="EMBL" id="WNKX01000014">
    <property type="protein sequence ID" value="MTW12531.1"/>
    <property type="molecule type" value="Genomic_DNA"/>
</dbReference>
<dbReference type="Proteomes" id="UP000472320">
    <property type="component" value="Unassembled WGS sequence"/>
</dbReference>
<dbReference type="OrthoDB" id="1148327at2"/>
<dbReference type="RefSeq" id="WP_155455462.1">
    <property type="nucleotide sequence ID" value="NZ_WNKX01000014.1"/>
</dbReference>
<name>A0A6L6QK39_9BURK</name>